<proteinExistence type="predicted"/>
<comment type="caution">
    <text evidence="3">The sequence shown here is derived from an EMBL/GenBank/DDBJ whole genome shotgun (WGS) entry which is preliminary data.</text>
</comment>
<gene>
    <name evidence="3" type="ORF">ACJDU8_18645</name>
</gene>
<evidence type="ECO:0000313" key="4">
    <source>
        <dbReference type="Proteomes" id="UP001623660"/>
    </source>
</evidence>
<evidence type="ECO:0000313" key="3">
    <source>
        <dbReference type="EMBL" id="MFL0197566.1"/>
    </source>
</evidence>
<organism evidence="3 4">
    <name type="scientific">Candidatus Clostridium eludens</name>
    <dbReference type="NCBI Taxonomy" id="3381663"/>
    <lineage>
        <taxon>Bacteria</taxon>
        <taxon>Bacillati</taxon>
        <taxon>Bacillota</taxon>
        <taxon>Clostridia</taxon>
        <taxon>Eubacteriales</taxon>
        <taxon>Clostridiaceae</taxon>
        <taxon>Clostridium</taxon>
    </lineage>
</organism>
<accession>A0ABW8SQC5</accession>
<feature type="signal peptide" evidence="2">
    <location>
        <begin position="1"/>
        <end position="30"/>
    </location>
</feature>
<feature type="chain" id="PRO_5047267853" description="DUF4476 domain-containing protein" evidence="2">
    <location>
        <begin position="31"/>
        <end position="260"/>
    </location>
</feature>
<dbReference type="RefSeq" id="WP_406793672.1">
    <property type="nucleotide sequence ID" value="NZ_JBJHZX010000033.1"/>
</dbReference>
<dbReference type="Proteomes" id="UP001623660">
    <property type="component" value="Unassembled WGS sequence"/>
</dbReference>
<sequence>MQKMKYKLLTTLVIAAPLLLNTGVAATVHACSNNNSAWNSTSNNSRNPGYPSRVDTYPVHHYTPTIIYTSSNYSFVDFKTKLDTLVAAGTITQAQETTILNLYYNGQITANSDLKNKLDVLVTVGTITQSQEYSILSLFTNWGSSWKIPAPATPTVPVPVVTTGSGSTSSATSSTGSGTTSNTASSATSNTGSNTNFSLEDFKTKLDTLVTAGTITQDQETTILNLFNKGELTTKNLKSQIDILVIVGVITSNQAVLIQH</sequence>
<evidence type="ECO:0008006" key="5">
    <source>
        <dbReference type="Google" id="ProtNLM"/>
    </source>
</evidence>
<dbReference type="EMBL" id="JBJHZX010000033">
    <property type="protein sequence ID" value="MFL0197566.1"/>
    <property type="molecule type" value="Genomic_DNA"/>
</dbReference>
<evidence type="ECO:0000256" key="1">
    <source>
        <dbReference type="SAM" id="MobiDB-lite"/>
    </source>
</evidence>
<evidence type="ECO:0000256" key="2">
    <source>
        <dbReference type="SAM" id="SignalP"/>
    </source>
</evidence>
<protein>
    <recommendedName>
        <fullName evidence="5">DUF4476 domain-containing protein</fullName>
    </recommendedName>
</protein>
<feature type="region of interest" description="Disordered" evidence="1">
    <location>
        <begin position="159"/>
        <end position="192"/>
    </location>
</feature>
<reference evidence="3 4" key="1">
    <citation type="submission" date="2024-11" db="EMBL/GenBank/DDBJ databases">
        <authorList>
            <person name="Heng Y.C."/>
            <person name="Lim A.C.H."/>
            <person name="Lee J.K.Y."/>
            <person name="Kittelmann S."/>
        </authorList>
    </citation>
    <scope>NUCLEOTIDE SEQUENCE [LARGE SCALE GENOMIC DNA]</scope>
    <source>
        <strain evidence="3 4">WILCCON 0269</strain>
    </source>
</reference>
<keyword evidence="4" id="KW-1185">Reference proteome</keyword>
<keyword evidence="2" id="KW-0732">Signal</keyword>
<name>A0ABW8SQC5_9CLOT</name>